<dbReference type="Pfam" id="PF00795">
    <property type="entry name" value="CN_hydrolase"/>
    <property type="match status" value="1"/>
</dbReference>
<dbReference type="InterPro" id="IPR036526">
    <property type="entry name" value="C-N_Hydrolase_sf"/>
</dbReference>
<dbReference type="STRING" id="1353952.A0A165FRA9"/>
<dbReference type="InterPro" id="IPR003010">
    <property type="entry name" value="C-N_Hydrolase"/>
</dbReference>
<dbReference type="Proteomes" id="UP000076842">
    <property type="component" value="Unassembled WGS sequence"/>
</dbReference>
<keyword evidence="2" id="KW-0812">Transmembrane</keyword>
<evidence type="ECO:0000313" key="4">
    <source>
        <dbReference type="EMBL" id="KZT57107.1"/>
    </source>
</evidence>
<dbReference type="EMBL" id="KV423968">
    <property type="protein sequence ID" value="KZT57107.1"/>
    <property type="molecule type" value="Genomic_DNA"/>
</dbReference>
<dbReference type="SUPFAM" id="SSF56317">
    <property type="entry name" value="Carbon-nitrogen hydrolase"/>
    <property type="match status" value="1"/>
</dbReference>
<evidence type="ECO:0000256" key="1">
    <source>
        <dbReference type="ARBA" id="ARBA00008129"/>
    </source>
</evidence>
<dbReference type="CDD" id="cd07564">
    <property type="entry name" value="nitrilases_CHs"/>
    <property type="match status" value="1"/>
</dbReference>
<dbReference type="PROSITE" id="PS50263">
    <property type="entry name" value="CN_HYDROLASE"/>
    <property type="match status" value="1"/>
</dbReference>
<organism evidence="4 5">
    <name type="scientific">Calocera cornea HHB12733</name>
    <dbReference type="NCBI Taxonomy" id="1353952"/>
    <lineage>
        <taxon>Eukaryota</taxon>
        <taxon>Fungi</taxon>
        <taxon>Dikarya</taxon>
        <taxon>Basidiomycota</taxon>
        <taxon>Agaricomycotina</taxon>
        <taxon>Dacrymycetes</taxon>
        <taxon>Dacrymycetales</taxon>
        <taxon>Dacrymycetaceae</taxon>
        <taxon>Calocera</taxon>
    </lineage>
</organism>
<dbReference type="InParanoid" id="A0A165FRA9"/>
<dbReference type="PANTHER" id="PTHR46044">
    <property type="entry name" value="NITRILASE"/>
    <property type="match status" value="1"/>
</dbReference>
<keyword evidence="4" id="KW-0378">Hydrolase</keyword>
<evidence type="ECO:0000256" key="2">
    <source>
        <dbReference type="SAM" id="Phobius"/>
    </source>
</evidence>
<evidence type="ECO:0000313" key="5">
    <source>
        <dbReference type="Proteomes" id="UP000076842"/>
    </source>
</evidence>
<keyword evidence="5" id="KW-1185">Reference proteome</keyword>
<dbReference type="Gene3D" id="3.60.110.10">
    <property type="entry name" value="Carbon-nitrogen hydrolase"/>
    <property type="match status" value="1"/>
</dbReference>
<proteinExistence type="inferred from homology"/>
<name>A0A165FRA9_9BASI</name>
<keyword evidence="2" id="KW-1133">Transmembrane helix</keyword>
<feature type="domain" description="CN hydrolase" evidence="3">
    <location>
        <begin position="97"/>
        <end position="423"/>
    </location>
</feature>
<feature type="transmembrane region" description="Helical" evidence="2">
    <location>
        <begin position="12"/>
        <end position="36"/>
    </location>
</feature>
<reference evidence="4 5" key="1">
    <citation type="journal article" date="2016" name="Mol. Biol. Evol.">
        <title>Comparative Genomics of Early-Diverging Mushroom-Forming Fungi Provides Insights into the Origins of Lignocellulose Decay Capabilities.</title>
        <authorList>
            <person name="Nagy L.G."/>
            <person name="Riley R."/>
            <person name="Tritt A."/>
            <person name="Adam C."/>
            <person name="Daum C."/>
            <person name="Floudas D."/>
            <person name="Sun H."/>
            <person name="Yadav J.S."/>
            <person name="Pangilinan J."/>
            <person name="Larsson K.H."/>
            <person name="Matsuura K."/>
            <person name="Barry K."/>
            <person name="Labutti K."/>
            <person name="Kuo R."/>
            <person name="Ohm R.A."/>
            <person name="Bhattacharya S.S."/>
            <person name="Shirouzu T."/>
            <person name="Yoshinaga Y."/>
            <person name="Martin F.M."/>
            <person name="Grigoriev I.V."/>
            <person name="Hibbett D.S."/>
        </authorList>
    </citation>
    <scope>NUCLEOTIDE SEQUENCE [LARGE SCALE GENOMIC DNA]</scope>
    <source>
        <strain evidence="4 5">HHB12733</strain>
    </source>
</reference>
<dbReference type="PANTHER" id="PTHR46044:SF1">
    <property type="entry name" value="CN HYDROLASE DOMAIN-CONTAINING PROTEIN"/>
    <property type="match status" value="1"/>
</dbReference>
<accession>A0A165FRA9</accession>
<sequence length="453" mass="48122">MDYHCEYSRMVLLHCIALYCIALLGAELGLSTVVGLGPPPPPRPACGPGRTVCRLSAAPTPVSRLPSPVHCHRTARMSRLRISVVQACPPLTPTSTPTPTAPDSPSPDKLLALTLNKLDALLADVAAQGSAFAVFPEAFIGGYPKYSTFGASIGDRQPAGRSEYAAYHSLAIPLPPTCALPVPLSLPSPTSPNPYAALQRILRLSQKHNVYFVIGVIERDGGTLYCTLLSVDPAHGLVGKRRKLVPTAAERVVWGMGQAEGLGVLCRTLQSGQAGRGVLEKVDGAASGAQAVDGDAEKRAVGQVEARISAAVCWENYMPLLRTHFYAQHVQLYCAPTVDARPAWLHTMCHIALEGRCFVLSACQFSTQANYSSTHPLPLAEGEERDPEGIVIAGGSCIISPAGEVLAGPLRGREGVLTVEVDLEECTRGKMDLDVVGHYARPDIFRLTVSAGL</sequence>
<dbReference type="OrthoDB" id="10250282at2759"/>
<protein>
    <submittedName>
        <fullName evidence="4">Carbon-nitrogen hydrolase</fullName>
    </submittedName>
</protein>
<comment type="similarity">
    <text evidence="1">Belongs to the carbon-nitrogen hydrolase superfamily. Nitrilase family.</text>
</comment>
<keyword evidence="2" id="KW-0472">Membrane</keyword>
<dbReference type="GO" id="GO:0016787">
    <property type="term" value="F:hydrolase activity"/>
    <property type="evidence" value="ECO:0007669"/>
    <property type="project" value="UniProtKB-KW"/>
</dbReference>
<evidence type="ECO:0000259" key="3">
    <source>
        <dbReference type="PROSITE" id="PS50263"/>
    </source>
</evidence>
<dbReference type="InterPro" id="IPR044149">
    <property type="entry name" value="Nitrilases_CHs"/>
</dbReference>
<gene>
    <name evidence="4" type="ORF">CALCODRAFT_293735</name>
</gene>
<dbReference type="AlphaFoldDB" id="A0A165FRA9"/>